<dbReference type="AlphaFoldDB" id="A0A8S3ZS24"/>
<sequence length="122" mass="13588">KIGCYPLLNARHILCNERFAPLTTVRMTVPMCISYCDSVHRALFATLSATDSCCCSNSVAGARNGMLEWCNIPCTGSPSVGCVGMMYNSPRVATFQLSRLPSFKRWPRETFTKADWLEPIFP</sequence>
<dbReference type="Pfam" id="PF01822">
    <property type="entry name" value="WSC"/>
    <property type="match status" value="1"/>
</dbReference>
<dbReference type="EMBL" id="CAJHNH020004039">
    <property type="protein sequence ID" value="CAG5130462.1"/>
    <property type="molecule type" value="Genomic_DNA"/>
</dbReference>
<evidence type="ECO:0000313" key="2">
    <source>
        <dbReference type="EMBL" id="CAG5130462.1"/>
    </source>
</evidence>
<proteinExistence type="predicted"/>
<dbReference type="OrthoDB" id="6071159at2759"/>
<feature type="non-terminal residue" evidence="2">
    <location>
        <position position="1"/>
    </location>
</feature>
<evidence type="ECO:0000259" key="1">
    <source>
        <dbReference type="PROSITE" id="PS51212"/>
    </source>
</evidence>
<reference evidence="2" key="1">
    <citation type="submission" date="2021-04" db="EMBL/GenBank/DDBJ databases">
        <authorList>
            <consortium name="Molecular Ecology Group"/>
        </authorList>
    </citation>
    <scope>NUCLEOTIDE SEQUENCE</scope>
</reference>
<dbReference type="PROSITE" id="PS51212">
    <property type="entry name" value="WSC"/>
    <property type="match status" value="1"/>
</dbReference>
<protein>
    <recommendedName>
        <fullName evidence="1">WSC domain-containing protein</fullName>
    </recommendedName>
</protein>
<dbReference type="Proteomes" id="UP000678393">
    <property type="component" value="Unassembled WGS sequence"/>
</dbReference>
<dbReference type="InterPro" id="IPR002889">
    <property type="entry name" value="WSC_carb-bd"/>
</dbReference>
<feature type="domain" description="WSC" evidence="1">
    <location>
        <begin position="1"/>
        <end position="98"/>
    </location>
</feature>
<organism evidence="2 3">
    <name type="scientific">Candidula unifasciata</name>
    <dbReference type="NCBI Taxonomy" id="100452"/>
    <lineage>
        <taxon>Eukaryota</taxon>
        <taxon>Metazoa</taxon>
        <taxon>Spiralia</taxon>
        <taxon>Lophotrochozoa</taxon>
        <taxon>Mollusca</taxon>
        <taxon>Gastropoda</taxon>
        <taxon>Heterobranchia</taxon>
        <taxon>Euthyneura</taxon>
        <taxon>Panpulmonata</taxon>
        <taxon>Eupulmonata</taxon>
        <taxon>Stylommatophora</taxon>
        <taxon>Helicina</taxon>
        <taxon>Helicoidea</taxon>
        <taxon>Geomitridae</taxon>
        <taxon>Candidula</taxon>
    </lineage>
</organism>
<comment type="caution">
    <text evidence="2">The sequence shown here is derived from an EMBL/GenBank/DDBJ whole genome shotgun (WGS) entry which is preliminary data.</text>
</comment>
<name>A0A8S3ZS24_9EUPU</name>
<keyword evidence="3" id="KW-1185">Reference proteome</keyword>
<gene>
    <name evidence="2" type="ORF">CUNI_LOCUS16020</name>
</gene>
<evidence type="ECO:0000313" key="3">
    <source>
        <dbReference type="Proteomes" id="UP000678393"/>
    </source>
</evidence>
<feature type="non-terminal residue" evidence="2">
    <location>
        <position position="122"/>
    </location>
</feature>
<accession>A0A8S3ZS24</accession>